<feature type="transmembrane region" description="Helical" evidence="7">
    <location>
        <begin position="370"/>
        <end position="389"/>
    </location>
</feature>
<evidence type="ECO:0000256" key="1">
    <source>
        <dbReference type="ARBA" id="ARBA00004651"/>
    </source>
</evidence>
<dbReference type="PROSITE" id="PS50850">
    <property type="entry name" value="MFS"/>
    <property type="match status" value="1"/>
</dbReference>
<evidence type="ECO:0000313" key="10">
    <source>
        <dbReference type="Proteomes" id="UP000271624"/>
    </source>
</evidence>
<dbReference type="GO" id="GO:0005886">
    <property type="term" value="C:plasma membrane"/>
    <property type="evidence" value="ECO:0007669"/>
    <property type="project" value="UniProtKB-SubCell"/>
</dbReference>
<keyword evidence="3" id="KW-1003">Cell membrane</keyword>
<keyword evidence="5 7" id="KW-1133">Transmembrane helix</keyword>
<feature type="transmembrane region" description="Helical" evidence="7">
    <location>
        <begin position="165"/>
        <end position="187"/>
    </location>
</feature>
<evidence type="ECO:0000256" key="6">
    <source>
        <dbReference type="ARBA" id="ARBA00023136"/>
    </source>
</evidence>
<feature type="transmembrane region" description="Helical" evidence="7">
    <location>
        <begin position="103"/>
        <end position="125"/>
    </location>
</feature>
<reference evidence="9" key="2">
    <citation type="journal article" date="2019" name="Genome Biol. Evol.">
        <title>Day and night: Metabolic profiles and evolutionary relationships of six axenic non-marine cyanobacteria.</title>
        <authorList>
            <person name="Will S.E."/>
            <person name="Henke P."/>
            <person name="Boedeker C."/>
            <person name="Huang S."/>
            <person name="Brinkmann H."/>
            <person name="Rohde M."/>
            <person name="Jarek M."/>
            <person name="Friedl T."/>
            <person name="Seufert S."/>
            <person name="Schumacher M."/>
            <person name="Overmann J."/>
            <person name="Neumann-Schaal M."/>
            <person name="Petersen J."/>
        </authorList>
    </citation>
    <scope>NUCLEOTIDE SEQUENCE [LARGE SCALE GENOMIC DNA]</scope>
    <source>
        <strain evidence="9">PCC 7102</strain>
    </source>
</reference>
<dbReference type="PANTHER" id="PTHR43124">
    <property type="entry name" value="PURINE EFFLUX PUMP PBUE"/>
    <property type="match status" value="1"/>
</dbReference>
<dbReference type="InterPro" id="IPR011701">
    <property type="entry name" value="MFS"/>
</dbReference>
<comment type="similarity">
    <text evidence="2">Belongs to the major facilitator superfamily. TCR/Tet family.</text>
</comment>
<keyword evidence="6 7" id="KW-0472">Membrane</keyword>
<feature type="transmembrane region" description="Helical" evidence="7">
    <location>
        <begin position="283"/>
        <end position="302"/>
    </location>
</feature>
<dbReference type="InterPro" id="IPR036259">
    <property type="entry name" value="MFS_trans_sf"/>
</dbReference>
<dbReference type="SUPFAM" id="SSF103473">
    <property type="entry name" value="MFS general substrate transporter"/>
    <property type="match status" value="1"/>
</dbReference>
<evidence type="ECO:0000256" key="7">
    <source>
        <dbReference type="SAM" id="Phobius"/>
    </source>
</evidence>
<dbReference type="CDD" id="cd17324">
    <property type="entry name" value="MFS_NepI_like"/>
    <property type="match status" value="1"/>
</dbReference>
<dbReference type="GO" id="GO:0022857">
    <property type="term" value="F:transmembrane transporter activity"/>
    <property type="evidence" value="ECO:0007669"/>
    <property type="project" value="InterPro"/>
</dbReference>
<feature type="transmembrane region" description="Helical" evidence="7">
    <location>
        <begin position="254"/>
        <end position="271"/>
    </location>
</feature>
<feature type="transmembrane region" description="Helical" evidence="7">
    <location>
        <begin position="308"/>
        <end position="330"/>
    </location>
</feature>
<dbReference type="InterPro" id="IPR005829">
    <property type="entry name" value="Sugar_transporter_CS"/>
</dbReference>
<dbReference type="InterPro" id="IPR050189">
    <property type="entry name" value="MFS_Efflux_Transporters"/>
</dbReference>
<evidence type="ECO:0000256" key="4">
    <source>
        <dbReference type="ARBA" id="ARBA00022692"/>
    </source>
</evidence>
<reference evidence="9" key="1">
    <citation type="submission" date="2018-12" db="EMBL/GenBank/DDBJ databases">
        <authorList>
            <person name="Will S."/>
            <person name="Neumann-Schaal M."/>
            <person name="Henke P."/>
        </authorList>
    </citation>
    <scope>NUCLEOTIDE SEQUENCE</scope>
    <source>
        <strain evidence="9">PCC 7102</strain>
    </source>
</reference>
<dbReference type="AlphaFoldDB" id="A0A3S1BT55"/>
<proteinExistence type="inferred from homology"/>
<evidence type="ECO:0000259" key="8">
    <source>
        <dbReference type="PROSITE" id="PS50850"/>
    </source>
</evidence>
<comment type="caution">
    <text evidence="9">The sequence shown here is derived from an EMBL/GenBank/DDBJ whole genome shotgun (WGS) entry which is preliminary data.</text>
</comment>
<protein>
    <submittedName>
        <fullName evidence="9">MFS transporter</fullName>
    </submittedName>
</protein>
<dbReference type="OrthoDB" id="9793283at2"/>
<keyword evidence="10" id="KW-1185">Reference proteome</keyword>
<feature type="domain" description="Major facilitator superfamily (MFS) profile" evidence="8">
    <location>
        <begin position="13"/>
        <end position="397"/>
    </location>
</feature>
<feature type="transmembrane region" description="Helical" evidence="7">
    <location>
        <begin position="221"/>
        <end position="242"/>
    </location>
</feature>
<feature type="transmembrane region" description="Helical" evidence="7">
    <location>
        <begin position="137"/>
        <end position="159"/>
    </location>
</feature>
<comment type="subcellular location">
    <subcellularLocation>
        <location evidence="1">Cell membrane</location>
        <topology evidence="1">Multi-pass membrane protein</topology>
    </subcellularLocation>
</comment>
<gene>
    <name evidence="9" type="ORF">DSM106972_093850</name>
</gene>
<organism evidence="9 10">
    <name type="scientific">Dulcicalothrix desertica PCC 7102</name>
    <dbReference type="NCBI Taxonomy" id="232991"/>
    <lineage>
        <taxon>Bacteria</taxon>
        <taxon>Bacillati</taxon>
        <taxon>Cyanobacteriota</taxon>
        <taxon>Cyanophyceae</taxon>
        <taxon>Nostocales</taxon>
        <taxon>Calotrichaceae</taxon>
        <taxon>Dulcicalothrix</taxon>
    </lineage>
</organism>
<dbReference type="Gene3D" id="1.20.1250.20">
    <property type="entry name" value="MFS general substrate transporter like domains"/>
    <property type="match status" value="2"/>
</dbReference>
<feature type="transmembrane region" description="Helical" evidence="7">
    <location>
        <begin position="342"/>
        <end position="364"/>
    </location>
</feature>
<keyword evidence="4 7" id="KW-0812">Transmembrane</keyword>
<dbReference type="PANTHER" id="PTHR43124:SF3">
    <property type="entry name" value="CHLORAMPHENICOL EFFLUX PUMP RV0191"/>
    <property type="match status" value="1"/>
</dbReference>
<sequence>MKLAKRQPPALLVILALWLMVLASSSQATIVAPILSRIGEALNIPEAWQGSLVTGYSVALSLFAIIVGPVSDHLGRRPVLLAGTSLMAVMLLMHGFANDFISLLTVRIGAGVSGGILTGVAVAYVGDYFPYERRGWASGWVMSGFAFGQVVAVPVGTILAERYGFRAPFFLFAIIAAVSFFLIFIIIPQPPIKRLEERLSVKIALKNYWVLLQEAKVRSAAGAYATMLFAVSTFVVFFPTWLEKEFQMTPSATATLFMVGGIANILVGPQAGRWSDNIGRKPMIIASCATSAVVFTAAPFIVTGTLSAYAVFFLVMILLALRLSPLQALLTTLVPEHQRGSLMSLVVAVGQLGGGLGGIAAGVAYAEFGYIGNAFLSALFIGLTGLIVWRGLEEPSRLLLSERKRLS</sequence>
<dbReference type="PROSITE" id="PS00216">
    <property type="entry name" value="SUGAR_TRANSPORT_1"/>
    <property type="match status" value="2"/>
</dbReference>
<dbReference type="InterPro" id="IPR020846">
    <property type="entry name" value="MFS_dom"/>
</dbReference>
<evidence type="ECO:0000313" key="9">
    <source>
        <dbReference type="EMBL" id="RUS94400.1"/>
    </source>
</evidence>
<dbReference type="InterPro" id="IPR001958">
    <property type="entry name" value="Tet-R_TetA/multi-R_MdtG-like"/>
</dbReference>
<dbReference type="RefSeq" id="WP_127087312.1">
    <property type="nucleotide sequence ID" value="NZ_RSCL01000049.1"/>
</dbReference>
<dbReference type="Pfam" id="PF07690">
    <property type="entry name" value="MFS_1"/>
    <property type="match status" value="2"/>
</dbReference>
<feature type="transmembrane region" description="Helical" evidence="7">
    <location>
        <begin position="79"/>
        <end position="97"/>
    </location>
</feature>
<feature type="transmembrane region" description="Helical" evidence="7">
    <location>
        <begin position="47"/>
        <end position="67"/>
    </location>
</feature>
<dbReference type="EMBL" id="RSCL01000049">
    <property type="protein sequence ID" value="RUS94400.1"/>
    <property type="molecule type" value="Genomic_DNA"/>
</dbReference>
<accession>A0A3S1BT55</accession>
<dbReference type="PRINTS" id="PR01035">
    <property type="entry name" value="TCRTETA"/>
</dbReference>
<evidence type="ECO:0000256" key="5">
    <source>
        <dbReference type="ARBA" id="ARBA00022989"/>
    </source>
</evidence>
<name>A0A3S1BT55_9CYAN</name>
<evidence type="ECO:0000256" key="2">
    <source>
        <dbReference type="ARBA" id="ARBA00007520"/>
    </source>
</evidence>
<dbReference type="Proteomes" id="UP000271624">
    <property type="component" value="Unassembled WGS sequence"/>
</dbReference>
<evidence type="ECO:0000256" key="3">
    <source>
        <dbReference type="ARBA" id="ARBA00022475"/>
    </source>
</evidence>